<proteinExistence type="predicted"/>
<dbReference type="EMBL" id="MF768985">
    <property type="protein sequence ID" value="ATU83842.1"/>
    <property type="molecule type" value="Genomic_DNA"/>
</dbReference>
<accession>A0A2D3I638</accession>
<organism evidence="1">
    <name type="scientific">White spot syndrome virus</name>
    <dbReference type="NCBI Taxonomy" id="342409"/>
    <lineage>
        <taxon>Viruses</taxon>
        <taxon>Viruses incertae sedis</taxon>
        <taxon>Naldaviricetes</taxon>
        <taxon>Nimaviridae</taxon>
        <taxon>Whispovirus</taxon>
    </lineage>
</organism>
<evidence type="ECO:0000313" key="1">
    <source>
        <dbReference type="EMBL" id="ATU83842.1"/>
    </source>
</evidence>
<dbReference type="Proteomes" id="UP000267516">
    <property type="component" value="Segment"/>
</dbReference>
<sequence>MVDFPQDGEGTKLIIQVLEEGNRLPHNKGCDILAHIARSSVKGFKKLPSVVVVSRKIDHIFLAQFTLVTATTSREIEDA</sequence>
<name>A0A2D3I638_9VIRU</name>
<reference evidence="1" key="1">
    <citation type="journal article" date="2018" name="Aquaculture">
        <title>Complete genome sequence of a white spot syndrome virus associated with a disease incursion in Australia.</title>
        <authorList>
            <person name="Oakey J."/>
            <person name="Smith C.S."/>
        </authorList>
    </citation>
    <scope>NUCLEOTIDE SEQUENCE [LARGE SCALE GENOMIC DNA]</scope>
    <source>
        <strain evidence="1">WSSV-AU</strain>
    </source>
</reference>
<protein>
    <submittedName>
        <fullName evidence="1">ORF52</fullName>
    </submittedName>
</protein>